<accession>A0A075MYX9</accession>
<dbReference type="HOGENOM" id="CLU_2534506_0_0_2"/>
<organism evidence="1 2">
    <name type="scientific">Candidatus Nitrososphaera evergladensis SR1</name>
    <dbReference type="NCBI Taxonomy" id="1459636"/>
    <lineage>
        <taxon>Archaea</taxon>
        <taxon>Nitrososphaerota</taxon>
        <taxon>Nitrososphaeria</taxon>
        <taxon>Nitrososphaerales</taxon>
        <taxon>Nitrososphaeraceae</taxon>
        <taxon>Nitrososphaera</taxon>
    </lineage>
</organism>
<dbReference type="AlphaFoldDB" id="A0A075MYX9"/>
<name>A0A075MYX9_9ARCH</name>
<evidence type="ECO:0000313" key="1">
    <source>
        <dbReference type="EMBL" id="AIF84464.1"/>
    </source>
</evidence>
<dbReference type="EMBL" id="CP007174">
    <property type="protein sequence ID" value="AIF84464.1"/>
    <property type="molecule type" value="Genomic_DNA"/>
</dbReference>
<proteinExistence type="predicted"/>
<keyword evidence="2" id="KW-1185">Reference proteome</keyword>
<dbReference type="KEGG" id="nev:NTE_02414"/>
<gene>
    <name evidence="1" type="ORF">NTE_02414</name>
</gene>
<protein>
    <submittedName>
        <fullName evidence="1">Uncharacterized protein</fullName>
    </submittedName>
</protein>
<evidence type="ECO:0000313" key="2">
    <source>
        <dbReference type="Proteomes" id="UP000028194"/>
    </source>
</evidence>
<reference evidence="1 2" key="1">
    <citation type="journal article" date="2014" name="PLoS ONE">
        <title>Genome Sequence of Candidatus Nitrososphaera evergladensis from Group I.1b Enriched from Everglades Soil Reveals Novel Genomic Features of the Ammonia-Oxidizing Archaea.</title>
        <authorList>
            <person name="Zhalnina K.V."/>
            <person name="Dias R."/>
            <person name="Leonard M.T."/>
            <person name="Dorr de Quadros P."/>
            <person name="Camargo F.A."/>
            <person name="Drew J.C."/>
            <person name="Farmerie W.G."/>
            <person name="Daroub S.H."/>
            <person name="Triplett E.W."/>
        </authorList>
    </citation>
    <scope>NUCLEOTIDE SEQUENCE [LARGE SCALE GENOMIC DNA]</scope>
    <source>
        <strain evidence="1 2">SR1</strain>
    </source>
</reference>
<sequence>MSFISLHSGFSIHIFCLNLMQSFSLIIDSFSNLLPSWLITKPSKFLSFSPLIADFTIRSLMRFCSFRFRPMFAASAGVWPPMT</sequence>
<dbReference type="Proteomes" id="UP000028194">
    <property type="component" value="Chromosome"/>
</dbReference>